<name>A0A1X2F2C0_9MYCO</name>
<sequence length="94" mass="10900">MWVVMYTFDYNRHHWIRSGCRATDENRMPSARQLVFEIDRPDGLASRLIHPILNEQNPFTTAITVMKAVVNDTVNVHHRQIVSLSERTDGGLPR</sequence>
<dbReference type="EMBL" id="LQQA01000029">
    <property type="protein sequence ID" value="ORX12518.1"/>
    <property type="molecule type" value="Genomic_DNA"/>
</dbReference>
<dbReference type="Proteomes" id="UP000193964">
    <property type="component" value="Unassembled WGS sequence"/>
</dbReference>
<evidence type="ECO:0000313" key="1">
    <source>
        <dbReference type="EMBL" id="ORX12518.1"/>
    </source>
</evidence>
<proteinExistence type="predicted"/>
<gene>
    <name evidence="1" type="ORF">AWC31_31610</name>
</gene>
<protein>
    <submittedName>
        <fullName evidence="1">Uncharacterized protein</fullName>
    </submittedName>
</protein>
<evidence type="ECO:0000313" key="2">
    <source>
        <dbReference type="Proteomes" id="UP000193964"/>
    </source>
</evidence>
<organism evidence="1 2">
    <name type="scientific">Mycolicibacterium wolinskyi</name>
    <dbReference type="NCBI Taxonomy" id="59750"/>
    <lineage>
        <taxon>Bacteria</taxon>
        <taxon>Bacillati</taxon>
        <taxon>Actinomycetota</taxon>
        <taxon>Actinomycetes</taxon>
        <taxon>Mycobacteriales</taxon>
        <taxon>Mycobacteriaceae</taxon>
        <taxon>Mycolicibacterium</taxon>
    </lineage>
</organism>
<dbReference type="AlphaFoldDB" id="A0A1X2F2C0"/>
<accession>A0A1X2F2C0</accession>
<reference evidence="1 2" key="1">
    <citation type="submission" date="2016-01" db="EMBL/GenBank/DDBJ databases">
        <title>The new phylogeny of the genus Mycobacterium.</title>
        <authorList>
            <person name="Tarcisio F."/>
            <person name="Conor M."/>
            <person name="Antonella G."/>
            <person name="Elisabetta G."/>
            <person name="Giulia F.S."/>
            <person name="Sara T."/>
            <person name="Anna F."/>
            <person name="Clotilde B."/>
            <person name="Roberto B."/>
            <person name="Veronica D.S."/>
            <person name="Fabio R."/>
            <person name="Monica P."/>
            <person name="Olivier J."/>
            <person name="Enrico T."/>
            <person name="Nicola S."/>
        </authorList>
    </citation>
    <scope>NUCLEOTIDE SEQUENCE [LARGE SCALE GENOMIC DNA]</scope>
    <source>
        <strain evidence="1 2">ATCC 700010</strain>
    </source>
</reference>
<comment type="caution">
    <text evidence="1">The sequence shown here is derived from an EMBL/GenBank/DDBJ whole genome shotgun (WGS) entry which is preliminary data.</text>
</comment>